<keyword evidence="2" id="KW-1185">Reference proteome</keyword>
<comment type="caution">
    <text evidence="1">The sequence shown here is derived from an EMBL/GenBank/DDBJ whole genome shotgun (WGS) entry which is preliminary data.</text>
</comment>
<evidence type="ECO:0000313" key="1">
    <source>
        <dbReference type="EMBL" id="MFD1106615.1"/>
    </source>
</evidence>
<reference evidence="2" key="1">
    <citation type="journal article" date="2019" name="Int. J. Syst. Evol. Microbiol.">
        <title>The Global Catalogue of Microorganisms (GCM) 10K type strain sequencing project: providing services to taxonomists for standard genome sequencing and annotation.</title>
        <authorList>
            <consortium name="The Broad Institute Genomics Platform"/>
            <consortium name="The Broad Institute Genome Sequencing Center for Infectious Disease"/>
            <person name="Wu L."/>
            <person name="Ma J."/>
        </authorList>
    </citation>
    <scope>NUCLEOTIDE SEQUENCE [LARGE SCALE GENOMIC DNA]</scope>
    <source>
        <strain evidence="2">CCUG 54329</strain>
    </source>
</reference>
<dbReference type="InterPro" id="IPR003477">
    <property type="entry name" value="PemK-like"/>
</dbReference>
<sequence length="113" mass="12219">MSAGSLSPHDVAIVHVPFIEREGGRKRPVVILSSQEANRATGVAVVAMITRGDAPAWHGDMAISRYEEAGLRKPCKIRMKLYTVETSELTPVGRLQTADRAALASGLRRLLAL</sequence>
<dbReference type="Gene3D" id="2.30.30.110">
    <property type="match status" value="1"/>
</dbReference>
<dbReference type="Pfam" id="PF02452">
    <property type="entry name" value="PemK_toxin"/>
    <property type="match status" value="1"/>
</dbReference>
<gene>
    <name evidence="1" type="ORF">ACFQ24_17260</name>
</gene>
<name>A0ABW3P5A4_9SPHN</name>
<dbReference type="SUPFAM" id="SSF50118">
    <property type="entry name" value="Cell growth inhibitor/plasmid maintenance toxic component"/>
    <property type="match status" value="1"/>
</dbReference>
<organism evidence="1 2">
    <name type="scientific">Sphingobium olei</name>
    <dbReference type="NCBI Taxonomy" id="420955"/>
    <lineage>
        <taxon>Bacteria</taxon>
        <taxon>Pseudomonadati</taxon>
        <taxon>Pseudomonadota</taxon>
        <taxon>Alphaproteobacteria</taxon>
        <taxon>Sphingomonadales</taxon>
        <taxon>Sphingomonadaceae</taxon>
        <taxon>Sphingobium</taxon>
    </lineage>
</organism>
<dbReference type="Proteomes" id="UP001597203">
    <property type="component" value="Unassembled WGS sequence"/>
</dbReference>
<protein>
    <submittedName>
        <fullName evidence="1">Type II toxin-antitoxin system PemK/MazF family toxin</fullName>
    </submittedName>
</protein>
<dbReference type="EMBL" id="JBHTLS010000133">
    <property type="protein sequence ID" value="MFD1106615.1"/>
    <property type="molecule type" value="Genomic_DNA"/>
</dbReference>
<proteinExistence type="predicted"/>
<dbReference type="RefSeq" id="WP_380913461.1">
    <property type="nucleotide sequence ID" value="NZ_JBHTLS010000133.1"/>
</dbReference>
<dbReference type="InterPro" id="IPR011067">
    <property type="entry name" value="Plasmid_toxin/cell-grow_inhib"/>
</dbReference>
<accession>A0ABW3P5A4</accession>
<evidence type="ECO:0000313" key="2">
    <source>
        <dbReference type="Proteomes" id="UP001597203"/>
    </source>
</evidence>